<accession>V9VTH1</accession>
<dbReference type="PATRIC" id="fig|999552.6.peg.3262"/>
<dbReference type="SUPFAM" id="SSF51735">
    <property type="entry name" value="NAD(P)-binding Rossmann-fold domains"/>
    <property type="match status" value="1"/>
</dbReference>
<organism evidence="3 4">
    <name type="scientific">Leisingera methylohalidivorans DSM 14336</name>
    <dbReference type="NCBI Taxonomy" id="999552"/>
    <lineage>
        <taxon>Bacteria</taxon>
        <taxon>Pseudomonadati</taxon>
        <taxon>Pseudomonadota</taxon>
        <taxon>Alphaproteobacteria</taxon>
        <taxon>Rhodobacterales</taxon>
        <taxon>Roseobacteraceae</taxon>
        <taxon>Leisingera</taxon>
    </lineage>
</organism>
<dbReference type="InterPro" id="IPR051603">
    <property type="entry name" value="Zinc-ADH_QOR/CCCR"/>
</dbReference>
<evidence type="ECO:0000259" key="2">
    <source>
        <dbReference type="SMART" id="SM00829"/>
    </source>
</evidence>
<dbReference type="PANTHER" id="PTHR44154:SF1">
    <property type="entry name" value="QUINONE OXIDOREDUCTASE"/>
    <property type="match status" value="1"/>
</dbReference>
<gene>
    <name evidence="3" type="ORF">METH_16335</name>
</gene>
<evidence type="ECO:0000313" key="3">
    <source>
        <dbReference type="EMBL" id="AHD02041.1"/>
    </source>
</evidence>
<dbReference type="Gene3D" id="3.90.180.10">
    <property type="entry name" value="Medium-chain alcohol dehydrogenases, catalytic domain"/>
    <property type="match status" value="2"/>
</dbReference>
<dbReference type="InterPro" id="IPR036291">
    <property type="entry name" value="NAD(P)-bd_dom_sf"/>
</dbReference>
<evidence type="ECO:0000256" key="1">
    <source>
        <dbReference type="ARBA" id="ARBA00022857"/>
    </source>
</evidence>
<keyword evidence="1" id="KW-0521">NADP</keyword>
<protein>
    <submittedName>
        <fullName evidence="3">Zinc-binding alcohol dehydrogenase</fullName>
    </submittedName>
</protein>
<dbReference type="EMBL" id="CP006773">
    <property type="protein sequence ID" value="AHD02041.1"/>
    <property type="molecule type" value="Genomic_DNA"/>
</dbReference>
<dbReference type="Proteomes" id="UP000018780">
    <property type="component" value="Chromosome"/>
</dbReference>
<dbReference type="HOGENOM" id="CLU_026673_3_3_5"/>
<feature type="domain" description="Enoyl reductase (ER)" evidence="2">
    <location>
        <begin position="14"/>
        <end position="287"/>
    </location>
</feature>
<dbReference type="SUPFAM" id="SSF50129">
    <property type="entry name" value="GroES-like"/>
    <property type="match status" value="1"/>
</dbReference>
<dbReference type="InterPro" id="IPR013154">
    <property type="entry name" value="ADH-like_N"/>
</dbReference>
<dbReference type="SMART" id="SM00829">
    <property type="entry name" value="PKS_ER"/>
    <property type="match status" value="1"/>
</dbReference>
<name>V9VTH1_9RHOB</name>
<dbReference type="InterPro" id="IPR020843">
    <property type="entry name" value="ER"/>
</dbReference>
<dbReference type="AlphaFoldDB" id="V9VTH1"/>
<keyword evidence="4" id="KW-1185">Reference proteome</keyword>
<dbReference type="Gene3D" id="3.40.50.720">
    <property type="entry name" value="NAD(P)-binding Rossmann-like Domain"/>
    <property type="match status" value="2"/>
</dbReference>
<dbReference type="KEGG" id="lmd:METH_16335"/>
<reference evidence="3 4" key="1">
    <citation type="submission" date="2013-09" db="EMBL/GenBank/DDBJ databases">
        <authorList>
            <consortium name="DOE Joint Genome Institute"/>
            <person name="Klenk H.-P."/>
            <person name="Huntemann M."/>
            <person name="Han J."/>
            <person name="Chen A."/>
            <person name="Kyrpides N."/>
            <person name="Mavromatis K."/>
            <person name="Markowitz V."/>
            <person name="Palaniappan K."/>
            <person name="Ivanova N."/>
            <person name="Schaumberg A."/>
            <person name="Pati A."/>
            <person name="Liolios K."/>
            <person name="Nordberg H.P."/>
            <person name="Cantor M.N."/>
            <person name="Hua S.X."/>
            <person name="Woyke T."/>
        </authorList>
    </citation>
    <scope>NUCLEOTIDE SEQUENCE [LARGE SCALE GENOMIC DNA]</scope>
    <source>
        <strain evidence="3 4">DSM 14336</strain>
    </source>
</reference>
<dbReference type="STRING" id="999552.METH_16335"/>
<sequence length="291" mass="30027">MEARMKAAIIETFGGADVFRIADLQRPEPKSGEVLIRVHASSANPVDAGVRSGKFLPDDPAHFPMVLGWDAAGTVEALGPDTEGFAPGDRVMAMSPQPGSLVGTHAEFAALAASQVVRIAHAVSFSTAAAVPLIGSTALAAFLALDLPPGARVLVNNPNGAVGAMAAAIAPLLGFELTAPDARDVDGAIDVRGREHAQRAFAAVTDGGAYATIVPEWWKPGGVFTAARGITPVTVQNPADQEVLVPLAGWLAQGALAPEIEDILPLDQIAEAHHRLDTPGLTGKFVLDHAC</sequence>
<evidence type="ECO:0000313" key="4">
    <source>
        <dbReference type="Proteomes" id="UP000018780"/>
    </source>
</evidence>
<dbReference type="Pfam" id="PF13602">
    <property type="entry name" value="ADH_zinc_N_2"/>
    <property type="match status" value="1"/>
</dbReference>
<dbReference type="GO" id="GO:0016491">
    <property type="term" value="F:oxidoreductase activity"/>
    <property type="evidence" value="ECO:0007669"/>
    <property type="project" value="InterPro"/>
</dbReference>
<dbReference type="PANTHER" id="PTHR44154">
    <property type="entry name" value="QUINONE OXIDOREDUCTASE"/>
    <property type="match status" value="1"/>
</dbReference>
<dbReference type="InterPro" id="IPR011032">
    <property type="entry name" value="GroES-like_sf"/>
</dbReference>
<proteinExistence type="predicted"/>
<dbReference type="CDD" id="cd05289">
    <property type="entry name" value="MDR_like_2"/>
    <property type="match status" value="1"/>
</dbReference>
<dbReference type="Pfam" id="PF08240">
    <property type="entry name" value="ADH_N"/>
    <property type="match status" value="1"/>
</dbReference>